<dbReference type="Proteomes" id="UP001054801">
    <property type="component" value="Chromosome"/>
</dbReference>
<name>A0ABY3SWI5_9GAMM</name>
<gene>
    <name evidence="1" type="ORF">L2Y54_16460</name>
</gene>
<evidence type="ECO:0000313" key="1">
    <source>
        <dbReference type="EMBL" id="UJS23523.1"/>
    </source>
</evidence>
<proteinExistence type="predicted"/>
<dbReference type="RefSeq" id="WP_236497699.1">
    <property type="nucleotide sequence ID" value="NZ_CP091244.1"/>
</dbReference>
<sequence length="63" mass="7183">MTEPKQPVDLPEDDISDEQLEAITQRMIKAVMERKAIAQRKLNDDLTAAMLQAEAYFHHTKAS</sequence>
<protein>
    <submittedName>
        <fullName evidence="1">Uncharacterized protein</fullName>
    </submittedName>
</protein>
<evidence type="ECO:0000313" key="2">
    <source>
        <dbReference type="Proteomes" id="UP001054801"/>
    </source>
</evidence>
<accession>A0ABY3SWI5</accession>
<organism evidence="1 2">
    <name type="scientific">Thiothrix winogradskyi</name>
    <dbReference type="NCBI Taxonomy" id="96472"/>
    <lineage>
        <taxon>Bacteria</taxon>
        <taxon>Pseudomonadati</taxon>
        <taxon>Pseudomonadota</taxon>
        <taxon>Gammaproteobacteria</taxon>
        <taxon>Thiotrichales</taxon>
        <taxon>Thiotrichaceae</taxon>
        <taxon>Thiothrix</taxon>
    </lineage>
</organism>
<keyword evidence="2" id="KW-1185">Reference proteome</keyword>
<reference evidence="1" key="1">
    <citation type="journal article" date="2022" name="Microorganisms">
        <title>Two New Species of Filamentous Sulfur Bacteria of the Genus Thiothrix, Thiothrix winogradskyi sp. nov. and 'Candidatus Thiothrix sulfatifontis' sp. nov.</title>
        <authorList>
            <person name="Ravin N.V."/>
            <person name="Rossetti S."/>
            <person name="Beletsky A.V."/>
            <person name="Kadnikov V.V."/>
            <person name="Rudenko T.S."/>
            <person name="Smolyakov D.D."/>
            <person name="Moskvitina M.I."/>
            <person name="Gureeva M.V."/>
            <person name="Mardanov A.V."/>
            <person name="Grabovich M.Y."/>
        </authorList>
    </citation>
    <scope>NUCLEOTIDE SEQUENCE</scope>
    <source>
        <strain evidence="1">CT3</strain>
    </source>
</reference>
<dbReference type="EMBL" id="CP091244">
    <property type="protein sequence ID" value="UJS23523.1"/>
    <property type="molecule type" value="Genomic_DNA"/>
</dbReference>